<keyword evidence="2" id="KW-1185">Reference proteome</keyword>
<comment type="caution">
    <text evidence="1">The sequence shown here is derived from an EMBL/GenBank/DDBJ whole genome shotgun (WGS) entry which is preliminary data.</text>
</comment>
<reference evidence="1 2" key="1">
    <citation type="submission" date="2022-01" db="EMBL/GenBank/DDBJ databases">
        <title>Whole genome-based taxonomy of the Shewanellaceae.</title>
        <authorList>
            <person name="Martin-Rodriguez A.J."/>
        </authorList>
    </citation>
    <scope>NUCLEOTIDE SEQUENCE [LARGE SCALE GENOMIC DNA]</scope>
    <source>
        <strain evidence="1 2">DSM 21332</strain>
    </source>
</reference>
<evidence type="ECO:0000313" key="1">
    <source>
        <dbReference type="EMBL" id="MCL2916451.1"/>
    </source>
</evidence>
<dbReference type="RefSeq" id="WP_249250980.1">
    <property type="nucleotide sequence ID" value="NZ_JAKIKT010000015.1"/>
</dbReference>
<dbReference type="EMBL" id="JAKIKT010000015">
    <property type="protein sequence ID" value="MCL2916451.1"/>
    <property type="molecule type" value="Genomic_DNA"/>
</dbReference>
<accession>A0ABT0NDA8</accession>
<name>A0ABT0NDA8_9GAMM</name>
<gene>
    <name evidence="1" type="ORF">L2725_22195</name>
</gene>
<protein>
    <submittedName>
        <fullName evidence="1">Uncharacterized protein</fullName>
    </submittedName>
</protein>
<organism evidence="1 2">
    <name type="scientific">Shewanella corallii</name>
    <dbReference type="NCBI Taxonomy" id="560080"/>
    <lineage>
        <taxon>Bacteria</taxon>
        <taxon>Pseudomonadati</taxon>
        <taxon>Pseudomonadota</taxon>
        <taxon>Gammaproteobacteria</taxon>
        <taxon>Alteromonadales</taxon>
        <taxon>Shewanellaceae</taxon>
        <taxon>Shewanella</taxon>
    </lineage>
</organism>
<dbReference type="Proteomes" id="UP001202831">
    <property type="component" value="Unassembled WGS sequence"/>
</dbReference>
<evidence type="ECO:0000313" key="2">
    <source>
        <dbReference type="Proteomes" id="UP001202831"/>
    </source>
</evidence>
<proteinExistence type="predicted"/>
<sequence>MAWFFRYSGITGLYATKREGMMDKQNTEEQRRAETEAKQQPKYFGLPVENFMTPPCWAELISDIPLIASNDPVYQ</sequence>